<organism evidence="1 2">
    <name type="scientific">Albidovulum marisflavi</name>
    <dbReference type="NCBI Taxonomy" id="2984159"/>
    <lineage>
        <taxon>Bacteria</taxon>
        <taxon>Pseudomonadati</taxon>
        <taxon>Pseudomonadota</taxon>
        <taxon>Alphaproteobacteria</taxon>
        <taxon>Rhodobacterales</taxon>
        <taxon>Paracoccaceae</taxon>
        <taxon>Albidovulum</taxon>
    </lineage>
</organism>
<protein>
    <submittedName>
        <fullName evidence="1">Integrase</fullName>
    </submittedName>
</protein>
<proteinExistence type="predicted"/>
<reference evidence="1 2" key="1">
    <citation type="submission" date="2022-10" db="EMBL/GenBank/DDBJ databases">
        <title>Defluviimonas sp. nov., isolated from ocean surface water.</title>
        <authorList>
            <person name="He W."/>
            <person name="Wang L."/>
            <person name="Zhang D.-F."/>
        </authorList>
    </citation>
    <scope>NUCLEOTIDE SEQUENCE [LARGE SCALE GENOMIC DNA]</scope>
    <source>
        <strain evidence="1 2">WL0002</strain>
    </source>
</reference>
<dbReference type="EMBL" id="JAOWKY010000005">
    <property type="protein sequence ID" value="MCV2870248.1"/>
    <property type="molecule type" value="Genomic_DNA"/>
</dbReference>
<sequence>MTIANPPAICARRPGLVRGRVAGQKQPLLPKHVWAHRVRQEIFGNHGDLAHFNLAIDSKLRGCDLAKLEVVDANASVRVNEGARIIQNKTKRSVRFDITESIMRWLARWMEEPLMIGSEHRWPGRFHERLHISTRQTD</sequence>
<comment type="caution">
    <text evidence="1">The sequence shown here is derived from an EMBL/GenBank/DDBJ whole genome shotgun (WGS) entry which is preliminary data.</text>
</comment>
<accession>A0ABT2ZGH9</accession>
<dbReference type="InterPro" id="IPR011010">
    <property type="entry name" value="DNA_brk_join_enz"/>
</dbReference>
<evidence type="ECO:0000313" key="2">
    <source>
        <dbReference type="Proteomes" id="UP001652542"/>
    </source>
</evidence>
<name>A0ABT2ZGH9_9RHOB</name>
<keyword evidence="2" id="KW-1185">Reference proteome</keyword>
<gene>
    <name evidence="1" type="ORF">OEW28_16610</name>
</gene>
<dbReference type="RefSeq" id="WP_263735923.1">
    <property type="nucleotide sequence ID" value="NZ_JAOWKY010000005.1"/>
</dbReference>
<dbReference type="SUPFAM" id="SSF56349">
    <property type="entry name" value="DNA breaking-rejoining enzymes"/>
    <property type="match status" value="1"/>
</dbReference>
<dbReference type="Proteomes" id="UP001652542">
    <property type="component" value="Unassembled WGS sequence"/>
</dbReference>
<evidence type="ECO:0000313" key="1">
    <source>
        <dbReference type="EMBL" id="MCV2870248.1"/>
    </source>
</evidence>